<evidence type="ECO:0000313" key="4">
    <source>
        <dbReference type="Proteomes" id="UP000282759"/>
    </source>
</evidence>
<dbReference type="PROSITE" id="PS51352">
    <property type="entry name" value="THIOREDOXIN_2"/>
    <property type="match status" value="1"/>
</dbReference>
<name>A0A437MZ54_9SPHI</name>
<dbReference type="Gene3D" id="3.40.30.10">
    <property type="entry name" value="Glutaredoxin"/>
    <property type="match status" value="1"/>
</dbReference>
<reference evidence="3 4" key="1">
    <citation type="submission" date="2019-01" db="EMBL/GenBank/DDBJ databases">
        <authorList>
            <person name="Chen W.-M."/>
        </authorList>
    </citation>
    <scope>NUCLEOTIDE SEQUENCE [LARGE SCALE GENOMIC DNA]</scope>
    <source>
        <strain evidence="3 4">YBJ-36</strain>
    </source>
</reference>
<evidence type="ECO:0000259" key="2">
    <source>
        <dbReference type="PROSITE" id="PS51352"/>
    </source>
</evidence>
<dbReference type="PANTHER" id="PTHR42852">
    <property type="entry name" value="THIOL:DISULFIDE INTERCHANGE PROTEIN DSBE"/>
    <property type="match status" value="1"/>
</dbReference>
<accession>A0A437MZ54</accession>
<dbReference type="SUPFAM" id="SSF48452">
    <property type="entry name" value="TPR-like"/>
    <property type="match status" value="1"/>
</dbReference>
<dbReference type="GO" id="GO:0016491">
    <property type="term" value="F:oxidoreductase activity"/>
    <property type="evidence" value="ECO:0007669"/>
    <property type="project" value="InterPro"/>
</dbReference>
<dbReference type="AlphaFoldDB" id="A0A437MZ54"/>
<dbReference type="OrthoDB" id="634996at2"/>
<dbReference type="EMBL" id="SACK01000001">
    <property type="protein sequence ID" value="RVU02928.1"/>
    <property type="molecule type" value="Genomic_DNA"/>
</dbReference>
<gene>
    <name evidence="3" type="ORF">EOD41_03040</name>
</gene>
<dbReference type="InterPro" id="IPR011990">
    <property type="entry name" value="TPR-like_helical_dom_sf"/>
</dbReference>
<dbReference type="RefSeq" id="WP_127703293.1">
    <property type="nucleotide sequence ID" value="NZ_SACK01000001.1"/>
</dbReference>
<dbReference type="Pfam" id="PF00578">
    <property type="entry name" value="AhpC-TSA"/>
    <property type="match status" value="1"/>
</dbReference>
<dbReference type="CDD" id="cd02966">
    <property type="entry name" value="TlpA_like_family"/>
    <property type="match status" value="1"/>
</dbReference>
<dbReference type="InterPro" id="IPR050553">
    <property type="entry name" value="Thioredoxin_ResA/DsbE_sf"/>
</dbReference>
<evidence type="ECO:0000313" key="3">
    <source>
        <dbReference type="EMBL" id="RVU02928.1"/>
    </source>
</evidence>
<dbReference type="Gene3D" id="1.25.40.10">
    <property type="entry name" value="Tetratricopeptide repeat domain"/>
    <property type="match status" value="1"/>
</dbReference>
<organism evidence="3 4">
    <name type="scientific">Mucilaginibacter limnophilus</name>
    <dbReference type="NCBI Taxonomy" id="1932778"/>
    <lineage>
        <taxon>Bacteria</taxon>
        <taxon>Pseudomonadati</taxon>
        <taxon>Bacteroidota</taxon>
        <taxon>Sphingobacteriia</taxon>
        <taxon>Sphingobacteriales</taxon>
        <taxon>Sphingobacteriaceae</taxon>
        <taxon>Mucilaginibacter</taxon>
    </lineage>
</organism>
<dbReference type="InterPro" id="IPR036249">
    <property type="entry name" value="Thioredoxin-like_sf"/>
</dbReference>
<sequence length="642" mass="70875">MKNIKTLSAILLSVWTFKGYAQTGERLKLSTATPAAGQKITFTYDTAGAALGAKPEATVHFLNKDYPVADIDLAAQGKGFTGDFTIPATAKAFYLKFKGSGDNVDNNGGQGYIYEVYKNGKPVESAYASEAYLISTGMGNYFAKIEADKARAAELYKKEFTLHPQSEPEYISEYIPFLIVSKDAGDNALANKKLEALKKKGDEKSLTALNAIYARLRKKAEADSVGNILVAKYPNSRFAKDQAADTFSREKDLVKKEALLKAYFAKNPDNAENKKINDNLRTIMASSYLKAGDMQGYEKYAAQISNKANLAGSLNNIAYDWATGNQRLDDAAKLSQQSLQILDAAYANVINNPFQSPKQAKAINRADYYNYADTYAYILYKQGKLNEALKYQQMAYDSIGYDNPEINEHYALILNASGNTAKAKQVAEKSIKTGKGSQALKDELKKIYIKEKGSEKGFDDYIASLNGAAKDKMRDDLAKTMINETAPVFTLKDFNGNAVSLASLKGKVVVLDFWATWCGPCKASFPGMQMAVNKYKDNPNVKFLFIDTWENGDNFLPNVKKFIADNKYTFHVLIDEKTEDGSQSKVVSSYKVDGIPTKFVIDQNGNIRFKHVGFSGSSEGVLEEVSAMVDMLVKPTETEKSR</sequence>
<dbReference type="GO" id="GO:0016209">
    <property type="term" value="F:antioxidant activity"/>
    <property type="evidence" value="ECO:0007669"/>
    <property type="project" value="InterPro"/>
</dbReference>
<proteinExistence type="predicted"/>
<feature type="domain" description="Thioredoxin" evidence="2">
    <location>
        <begin position="480"/>
        <end position="634"/>
    </location>
</feature>
<dbReference type="InterPro" id="IPR017937">
    <property type="entry name" value="Thioredoxin_CS"/>
</dbReference>
<dbReference type="InterPro" id="IPR000866">
    <property type="entry name" value="AhpC/TSA"/>
</dbReference>
<evidence type="ECO:0000256" key="1">
    <source>
        <dbReference type="ARBA" id="ARBA00023284"/>
    </source>
</evidence>
<protein>
    <submittedName>
        <fullName evidence="3">Redoxin domain-containing protein</fullName>
    </submittedName>
</protein>
<dbReference type="PANTHER" id="PTHR42852:SF17">
    <property type="entry name" value="THIOREDOXIN-LIKE PROTEIN HI_1115"/>
    <property type="match status" value="1"/>
</dbReference>
<dbReference type="PROSITE" id="PS00194">
    <property type="entry name" value="THIOREDOXIN_1"/>
    <property type="match status" value="1"/>
</dbReference>
<dbReference type="InterPro" id="IPR013766">
    <property type="entry name" value="Thioredoxin_domain"/>
</dbReference>
<dbReference type="Proteomes" id="UP000282759">
    <property type="component" value="Unassembled WGS sequence"/>
</dbReference>
<keyword evidence="1" id="KW-0676">Redox-active center</keyword>
<dbReference type="GO" id="GO:0006950">
    <property type="term" value="P:response to stress"/>
    <property type="evidence" value="ECO:0007669"/>
    <property type="project" value="UniProtKB-ARBA"/>
</dbReference>
<keyword evidence="4" id="KW-1185">Reference proteome</keyword>
<dbReference type="SUPFAM" id="SSF52833">
    <property type="entry name" value="Thioredoxin-like"/>
    <property type="match status" value="1"/>
</dbReference>
<comment type="caution">
    <text evidence="3">The sequence shown here is derived from an EMBL/GenBank/DDBJ whole genome shotgun (WGS) entry which is preliminary data.</text>
</comment>